<organism evidence="1 2">
    <name type="scientific">Congregibacter brevis</name>
    <dbReference type="NCBI Taxonomy" id="3081201"/>
    <lineage>
        <taxon>Bacteria</taxon>
        <taxon>Pseudomonadati</taxon>
        <taxon>Pseudomonadota</taxon>
        <taxon>Gammaproteobacteria</taxon>
        <taxon>Cellvibrionales</taxon>
        <taxon>Halieaceae</taxon>
        <taxon>Congregibacter</taxon>
    </lineage>
</organism>
<dbReference type="RefSeq" id="WP_407329883.1">
    <property type="nucleotide sequence ID" value="NZ_CP136865.1"/>
</dbReference>
<dbReference type="InterPro" id="IPR010297">
    <property type="entry name" value="DUF900_hydrolase"/>
</dbReference>
<dbReference type="InterPro" id="IPR029058">
    <property type="entry name" value="AB_hydrolase_fold"/>
</dbReference>
<dbReference type="EMBL" id="CP136865">
    <property type="protein sequence ID" value="WOJ98524.1"/>
    <property type="molecule type" value="Genomic_DNA"/>
</dbReference>
<dbReference type="PANTHER" id="PTHR36513">
    <property type="entry name" value="ABC TRANSMEMBRANE TYPE-1 DOMAIN-CONTAINING PROTEIN"/>
    <property type="match status" value="1"/>
</dbReference>
<dbReference type="Pfam" id="PF05990">
    <property type="entry name" value="DUF900"/>
    <property type="match status" value="1"/>
</dbReference>
<accession>A0ABZ0IJ51</accession>
<dbReference type="PANTHER" id="PTHR36513:SF1">
    <property type="entry name" value="TRANSMEMBRANE PROTEIN"/>
    <property type="match status" value="1"/>
</dbReference>
<dbReference type="Proteomes" id="UP001626549">
    <property type="component" value="Chromosome"/>
</dbReference>
<dbReference type="SUPFAM" id="SSF53474">
    <property type="entry name" value="alpha/beta-Hydrolases"/>
    <property type="match status" value="1"/>
</dbReference>
<gene>
    <name evidence="1" type="ORF">R0137_08115</name>
</gene>
<evidence type="ECO:0000313" key="1">
    <source>
        <dbReference type="EMBL" id="WOJ98524.1"/>
    </source>
</evidence>
<reference evidence="1 2" key="1">
    <citation type="submission" date="2023-10" db="EMBL/GenBank/DDBJ databases">
        <title>Two novel species belonging to the OM43/NOR5 clade.</title>
        <authorList>
            <person name="Park M."/>
        </authorList>
    </citation>
    <scope>NUCLEOTIDE SEQUENCE [LARGE SCALE GENOMIC DNA]</scope>
    <source>
        <strain evidence="1 2">IMCC45268</strain>
    </source>
</reference>
<dbReference type="GO" id="GO:0016787">
    <property type="term" value="F:hydrolase activity"/>
    <property type="evidence" value="ECO:0007669"/>
    <property type="project" value="UniProtKB-KW"/>
</dbReference>
<keyword evidence="1" id="KW-0378">Hydrolase</keyword>
<sequence>MASLTSMTLRGVTFLVTALAVAGCAGPQIEPLMPTPILFSELNLSPLDNIPEDQRWKPRKVYYATTRQRDVDLQRINYGNDESDVISAGMSLIGFGGDSLTWSDLSDYSRSAERPNVVELSVAGLLEAGKFRPSMEGPVSENAAEGLAWLMADMNRSIASARDKDLLIYVHGAKVNFYNANAFAAQLDHFMGRDMTSIAFSWPTRQNILSYGIGDDVDRAYRAAPSLASLIEVLAGQSDARRINIVCWSAGGRVVTSALEELYNRNKGSGQDPREQFRLGTVYFAAADVPTSDFVEALPEINGLVDRVVVTLSSKDGALDMGSTFMGGGARIGQKSQDLTEEALNTLIAADRLEVIDVSRDWEGRGFDITGHRYWINHPWASSDLVLAVRSDLRAKERGLEPTELDVLWAIPADYPERLKSLLTREGVRLREVSTADDAN</sequence>
<proteinExistence type="predicted"/>
<dbReference type="Gene3D" id="3.40.50.1820">
    <property type="entry name" value="alpha/beta hydrolase"/>
    <property type="match status" value="1"/>
</dbReference>
<name>A0ABZ0IJ51_9GAMM</name>
<evidence type="ECO:0000313" key="2">
    <source>
        <dbReference type="Proteomes" id="UP001626549"/>
    </source>
</evidence>
<protein>
    <submittedName>
        <fullName evidence="1">Alpha/beta hydrolase</fullName>
    </submittedName>
</protein>
<keyword evidence="2" id="KW-1185">Reference proteome</keyword>